<accession>A0ABT0JYU5</accession>
<name>A0ABT0JYU5_9ACTN</name>
<reference evidence="1 2" key="1">
    <citation type="submission" date="2022-04" db="EMBL/GenBank/DDBJ databases">
        <title>Genome diversity in the genus Frankia.</title>
        <authorList>
            <person name="Carlos-Shanley C."/>
            <person name="Hahn D."/>
        </authorList>
    </citation>
    <scope>NUCLEOTIDE SEQUENCE [LARGE SCALE GENOMIC DNA]</scope>
    <source>
        <strain evidence="1 2">Ag45/Mut15</strain>
    </source>
</reference>
<protein>
    <submittedName>
        <fullName evidence="1">Uncharacterized protein</fullName>
    </submittedName>
</protein>
<keyword evidence="2" id="KW-1185">Reference proteome</keyword>
<dbReference type="RefSeq" id="WP_248824856.1">
    <property type="nucleotide sequence ID" value="NZ_JALKFT010000010.1"/>
</dbReference>
<evidence type="ECO:0000313" key="1">
    <source>
        <dbReference type="EMBL" id="MCK9876625.1"/>
    </source>
</evidence>
<dbReference type="EMBL" id="JALKFT010000010">
    <property type="protein sequence ID" value="MCK9876625.1"/>
    <property type="molecule type" value="Genomic_DNA"/>
</dbReference>
<evidence type="ECO:0000313" key="2">
    <source>
        <dbReference type="Proteomes" id="UP001201873"/>
    </source>
</evidence>
<comment type="caution">
    <text evidence="1">The sequence shown here is derived from an EMBL/GenBank/DDBJ whole genome shotgun (WGS) entry which is preliminary data.</text>
</comment>
<dbReference type="Proteomes" id="UP001201873">
    <property type="component" value="Unassembled WGS sequence"/>
</dbReference>
<organism evidence="1 2">
    <name type="scientific">Frankia umida</name>
    <dbReference type="NCBI Taxonomy" id="573489"/>
    <lineage>
        <taxon>Bacteria</taxon>
        <taxon>Bacillati</taxon>
        <taxon>Actinomycetota</taxon>
        <taxon>Actinomycetes</taxon>
        <taxon>Frankiales</taxon>
        <taxon>Frankiaceae</taxon>
        <taxon>Frankia</taxon>
    </lineage>
</organism>
<gene>
    <name evidence="1" type="ORF">MXD59_12690</name>
</gene>
<proteinExistence type="predicted"/>
<sequence>MPFTTPSTIADGLRNAAVALSEPAWQQNQSGPLTAAHAEKLLRLATRVERGIHPDDERLDAFADYAFTYAGGGCFLATPPEVDTYLADVPEHVSPGRFLTGLADTYRSAAPLSQDTVAYIVETLAAADEQKAAGRTPVRDINADGLPTLRYIDRPRRVI</sequence>